<accession>A0ABQ9GWV6</accession>
<reference evidence="1 2" key="1">
    <citation type="submission" date="2023-02" db="EMBL/GenBank/DDBJ databases">
        <title>LHISI_Scaffold_Assembly.</title>
        <authorList>
            <person name="Stuart O.P."/>
            <person name="Cleave R."/>
            <person name="Magrath M.J.L."/>
            <person name="Mikheyev A.S."/>
        </authorList>
    </citation>
    <scope>NUCLEOTIDE SEQUENCE [LARGE SCALE GENOMIC DNA]</scope>
    <source>
        <strain evidence="1">Daus_M_001</strain>
        <tissue evidence="1">Leg muscle</tissue>
    </source>
</reference>
<proteinExistence type="predicted"/>
<protein>
    <submittedName>
        <fullName evidence="1">Uncharacterized protein</fullName>
    </submittedName>
</protein>
<evidence type="ECO:0000313" key="2">
    <source>
        <dbReference type="Proteomes" id="UP001159363"/>
    </source>
</evidence>
<organism evidence="1 2">
    <name type="scientific">Dryococelus australis</name>
    <dbReference type="NCBI Taxonomy" id="614101"/>
    <lineage>
        <taxon>Eukaryota</taxon>
        <taxon>Metazoa</taxon>
        <taxon>Ecdysozoa</taxon>
        <taxon>Arthropoda</taxon>
        <taxon>Hexapoda</taxon>
        <taxon>Insecta</taxon>
        <taxon>Pterygota</taxon>
        <taxon>Neoptera</taxon>
        <taxon>Polyneoptera</taxon>
        <taxon>Phasmatodea</taxon>
        <taxon>Verophasmatodea</taxon>
        <taxon>Anareolatae</taxon>
        <taxon>Phasmatidae</taxon>
        <taxon>Eurycanthinae</taxon>
        <taxon>Dryococelus</taxon>
    </lineage>
</organism>
<comment type="caution">
    <text evidence="1">The sequence shown here is derived from an EMBL/GenBank/DDBJ whole genome shotgun (WGS) entry which is preliminary data.</text>
</comment>
<keyword evidence="2" id="KW-1185">Reference proteome</keyword>
<name>A0ABQ9GWV6_9NEOP</name>
<dbReference type="Proteomes" id="UP001159363">
    <property type="component" value="Chromosome 7"/>
</dbReference>
<evidence type="ECO:0000313" key="1">
    <source>
        <dbReference type="EMBL" id="KAJ8876513.1"/>
    </source>
</evidence>
<gene>
    <name evidence="1" type="ORF">PR048_020958</name>
</gene>
<sequence length="402" mass="45432">MKPAQDIAVTSQNDDENLDLTMRSLYDATSYLRKSIVNAKKWEFPRSVEPTEEHVPREKEPDDTSPAIHLIKSSNNRDLTEIPDSVTLLKECGMPTKRTPNYPTYTNFSSMKDNLDFKEIKSWVSAKTLRAAAEDDNSVSPQLNFIELAAGLVPALEWRYVVCVFRCNLHSRALNEYYLNFIECTAEESDEVDTVESYFPGKGEQFSSDHDSGSERDANECFNEVVNENTSCAASTSQPTTIGLSSLPIACASSAQCTMKMKAVLALPKYERQFSEPVIQESENVSQSIELLIDNVTVKEHVRLASHMRQLTELELKTQNLPTEVSEVMLEPHEELLDKYSVLVPYSVLSVETRNKFWVTNTANFEVTLFKNTNLGSYLHDYVTQESRSEVNPEAMTVFQAN</sequence>
<dbReference type="EMBL" id="JARBHB010000008">
    <property type="protein sequence ID" value="KAJ8876513.1"/>
    <property type="molecule type" value="Genomic_DNA"/>
</dbReference>